<name>A0ABQ9EH25_TEGGR</name>
<evidence type="ECO:0008006" key="4">
    <source>
        <dbReference type="Google" id="ProtNLM"/>
    </source>
</evidence>
<gene>
    <name evidence="2" type="ORF">KUTeg_019126</name>
</gene>
<organism evidence="2 3">
    <name type="scientific">Tegillarca granosa</name>
    <name type="common">Malaysian cockle</name>
    <name type="synonym">Anadara granosa</name>
    <dbReference type="NCBI Taxonomy" id="220873"/>
    <lineage>
        <taxon>Eukaryota</taxon>
        <taxon>Metazoa</taxon>
        <taxon>Spiralia</taxon>
        <taxon>Lophotrochozoa</taxon>
        <taxon>Mollusca</taxon>
        <taxon>Bivalvia</taxon>
        <taxon>Autobranchia</taxon>
        <taxon>Pteriomorphia</taxon>
        <taxon>Arcoida</taxon>
        <taxon>Arcoidea</taxon>
        <taxon>Arcidae</taxon>
        <taxon>Tegillarca</taxon>
    </lineage>
</organism>
<evidence type="ECO:0000313" key="3">
    <source>
        <dbReference type="Proteomes" id="UP001217089"/>
    </source>
</evidence>
<dbReference type="Proteomes" id="UP001217089">
    <property type="component" value="Unassembled WGS sequence"/>
</dbReference>
<proteinExistence type="predicted"/>
<keyword evidence="1" id="KW-0812">Transmembrane</keyword>
<keyword evidence="3" id="KW-1185">Reference proteome</keyword>
<dbReference type="EMBL" id="JARBDR010000917">
    <property type="protein sequence ID" value="KAJ8302730.1"/>
    <property type="molecule type" value="Genomic_DNA"/>
</dbReference>
<accession>A0ABQ9EH25</accession>
<sequence length="233" mass="27365">MTCIVMSRQKRSKVMMMFVIADFEYTCMILLISDTCEYKHKYYHQDETWNDECDYKCTCVDASRGFYRCKDRMRQGTMNVIIKFNVLVLMLVEDFIDVKIVITIRMRHGMMNVIINVLVLMLVEDFIDVKIVITIRMRHGTMHVIINVLVLMLVKDFIDDEAWNDACDYKCTCVDASRGFYRCKDRCVNWNLPMQFCHLDPPLPGTCCKRPICPPFIAISCPEGYKDEYQGIC</sequence>
<evidence type="ECO:0000256" key="1">
    <source>
        <dbReference type="SAM" id="Phobius"/>
    </source>
</evidence>
<protein>
    <recommendedName>
        <fullName evidence="4">VWFC domain-containing protein</fullName>
    </recommendedName>
</protein>
<feature type="transmembrane region" description="Helical" evidence="1">
    <location>
        <begin position="114"/>
        <end position="133"/>
    </location>
</feature>
<keyword evidence="1" id="KW-0472">Membrane</keyword>
<reference evidence="2 3" key="1">
    <citation type="submission" date="2022-12" db="EMBL/GenBank/DDBJ databases">
        <title>Chromosome-level genome of Tegillarca granosa.</title>
        <authorList>
            <person name="Kim J."/>
        </authorList>
    </citation>
    <scope>NUCLEOTIDE SEQUENCE [LARGE SCALE GENOMIC DNA]</scope>
    <source>
        <strain evidence="2">Teg-2019</strain>
        <tissue evidence="2">Adductor muscle</tissue>
    </source>
</reference>
<comment type="caution">
    <text evidence="2">The sequence shown here is derived from an EMBL/GenBank/DDBJ whole genome shotgun (WGS) entry which is preliminary data.</text>
</comment>
<evidence type="ECO:0000313" key="2">
    <source>
        <dbReference type="EMBL" id="KAJ8302730.1"/>
    </source>
</evidence>
<keyword evidence="1" id="KW-1133">Transmembrane helix</keyword>